<feature type="non-terminal residue" evidence="1">
    <location>
        <position position="181"/>
    </location>
</feature>
<sequence>MFKEYKDVNLKKIKDFNNRDYLYHLLPWACNYENKDFYISKEVAGKTQTFHFPIVITKDGSFQTTFKVRGKDLDSSTAYELLSVTERMNETLKQLDNSWTLQMNAIRSKIKNYIRKEGIKSIPIRILELERSEFFNSGNHYESDYYMTFTWLVPEDNLQKAKSILFRENDKKLINDTFQKN</sequence>
<evidence type="ECO:0000313" key="1">
    <source>
        <dbReference type="EMBL" id="EGQ79093.1"/>
    </source>
</evidence>
<dbReference type="Proteomes" id="UP000005392">
    <property type="component" value="Unassembled WGS sequence"/>
</dbReference>
<keyword evidence="2" id="KW-1185">Reference proteome</keyword>
<name>F9EPM0_9FUSO</name>
<dbReference type="AlphaFoldDB" id="F9EPM0"/>
<dbReference type="HOGENOM" id="CLU_1492101_0_0_0"/>
<accession>F9EPM0</accession>
<gene>
    <name evidence="1" type="primary">trbE</name>
    <name evidence="1" type="ORF">HMPREF9094_1875</name>
</gene>
<comment type="caution">
    <text evidence="1">The sequence shown here is derived from an EMBL/GenBank/DDBJ whole genome shotgun (WGS) entry which is preliminary data.</text>
</comment>
<reference evidence="1 2" key="1">
    <citation type="submission" date="2011-05" db="EMBL/GenBank/DDBJ databases">
        <authorList>
            <person name="Muzny D."/>
            <person name="Qin X."/>
            <person name="Deng J."/>
            <person name="Jiang H."/>
            <person name="Liu Y."/>
            <person name="Qu J."/>
            <person name="Song X.-Z."/>
            <person name="Zhang L."/>
            <person name="Thornton R."/>
            <person name="Coyle M."/>
            <person name="Francisco L."/>
            <person name="Jackson L."/>
            <person name="Javaid M."/>
            <person name="Korchina V."/>
            <person name="Kovar C."/>
            <person name="Mata R."/>
            <person name="Mathew T."/>
            <person name="Ngo R."/>
            <person name="Nguyen L."/>
            <person name="Nguyen N."/>
            <person name="Okwuonu G."/>
            <person name="Ongeri F."/>
            <person name="Pham C."/>
            <person name="Simmons D."/>
            <person name="Wilczek-Boney K."/>
            <person name="Hale W."/>
            <person name="Jakkamsetti A."/>
            <person name="Pham P."/>
            <person name="Ruth R."/>
            <person name="San Lucas F."/>
            <person name="Warren J."/>
            <person name="Zhang J."/>
            <person name="Zhao Z."/>
            <person name="Zhou C."/>
            <person name="Zhu D."/>
            <person name="Lee S."/>
            <person name="Bess C."/>
            <person name="Blankenburg K."/>
            <person name="Forbes L."/>
            <person name="Fu Q."/>
            <person name="Gubbala S."/>
            <person name="Hirani K."/>
            <person name="Jayaseelan J.C."/>
            <person name="Lara F."/>
            <person name="Munidasa M."/>
            <person name="Palculict T."/>
            <person name="Patil S."/>
            <person name="Pu L.-L."/>
            <person name="Saada N."/>
            <person name="Tang L."/>
            <person name="Weissenberger G."/>
            <person name="Zhu Y."/>
            <person name="Hemphill L."/>
            <person name="Shang Y."/>
            <person name="Youmans B."/>
            <person name="Ayvaz T."/>
            <person name="Ross M."/>
            <person name="Santibanez J."/>
            <person name="Aqrawi P."/>
            <person name="Gross S."/>
            <person name="Joshi V."/>
            <person name="Fowler G."/>
            <person name="Nazareth L."/>
            <person name="Reid J."/>
            <person name="Worley K."/>
            <person name="Petrosino J."/>
            <person name="Highlander S."/>
            <person name="Gibbs R."/>
        </authorList>
    </citation>
    <scope>NUCLEOTIDE SEQUENCE [LARGE SCALE GENOMIC DNA]</scope>
    <source>
        <strain evidence="1 2">ATCC 51191</strain>
    </source>
</reference>
<evidence type="ECO:0000313" key="2">
    <source>
        <dbReference type="Proteomes" id="UP000005392"/>
    </source>
</evidence>
<dbReference type="EMBL" id="AFQD01000323">
    <property type="protein sequence ID" value="EGQ79093.1"/>
    <property type="molecule type" value="Genomic_DNA"/>
</dbReference>
<proteinExistence type="predicted"/>
<organism evidence="1 2">
    <name type="scientific">Fusobacterium animalis ATCC 51191</name>
    <dbReference type="NCBI Taxonomy" id="997347"/>
    <lineage>
        <taxon>Bacteria</taxon>
        <taxon>Fusobacteriati</taxon>
        <taxon>Fusobacteriota</taxon>
        <taxon>Fusobacteriia</taxon>
        <taxon>Fusobacteriales</taxon>
        <taxon>Fusobacteriaceae</taxon>
        <taxon>Fusobacterium</taxon>
    </lineage>
</organism>
<protein>
    <submittedName>
        <fullName evidence="1">Conjugal transfer protein TrbE</fullName>
    </submittedName>
</protein>